<dbReference type="KEGG" id="mvs:MVIS_2999"/>
<name>A0A090IFJ8_9GAMM</name>
<gene>
    <name evidence="1" type="ORF">NVI5450_3259</name>
</gene>
<proteinExistence type="predicted"/>
<reference evidence="1 2" key="1">
    <citation type="submission" date="2016-11" db="EMBL/GenBank/DDBJ databases">
        <authorList>
            <person name="Jaros S."/>
            <person name="Januszkiewicz K."/>
            <person name="Wedrychowicz H."/>
        </authorList>
    </citation>
    <scope>NUCLEOTIDE SEQUENCE [LARGE SCALE GENOMIC DNA]</scope>
    <source>
        <strain evidence="1">NVI 5450</strain>
    </source>
</reference>
<accession>A0A090IFJ8</accession>
<dbReference type="HOGENOM" id="CLU_2465658_0_0_6"/>
<dbReference type="OrthoDB" id="6400813at2"/>
<evidence type="ECO:0000313" key="1">
    <source>
        <dbReference type="EMBL" id="SGZ07914.1"/>
    </source>
</evidence>
<dbReference type="RefSeq" id="WP_045111063.1">
    <property type="nucleotide sequence ID" value="NZ_CAWRBC010000133.1"/>
</dbReference>
<dbReference type="PATRIC" id="fig|80854.5.peg.3180"/>
<protein>
    <submittedName>
        <fullName evidence="1">Uncharacterized protein</fullName>
    </submittedName>
</protein>
<sequence length="88" mass="9964">MINIYRVSFPDGSVYIASKKTPPANAVKSYEWAKNHADPTRPLVAAYLKSKGQSTLELLHSDLTPDMAKKLKRRYIVEARQAKQFVIT</sequence>
<dbReference type="AlphaFoldDB" id="A0A090IFJ8"/>
<dbReference type="EMBL" id="FPLD01000087">
    <property type="protein sequence ID" value="SGZ07914.1"/>
    <property type="molecule type" value="Genomic_DNA"/>
</dbReference>
<dbReference type="Proteomes" id="UP000183794">
    <property type="component" value="Unassembled WGS sequence"/>
</dbReference>
<evidence type="ECO:0000313" key="2">
    <source>
        <dbReference type="Proteomes" id="UP000183794"/>
    </source>
</evidence>
<organism evidence="1 2">
    <name type="scientific">Moritella viscosa</name>
    <dbReference type="NCBI Taxonomy" id="80854"/>
    <lineage>
        <taxon>Bacteria</taxon>
        <taxon>Pseudomonadati</taxon>
        <taxon>Pseudomonadota</taxon>
        <taxon>Gammaproteobacteria</taxon>
        <taxon>Alteromonadales</taxon>
        <taxon>Moritellaceae</taxon>
        <taxon>Moritella</taxon>
    </lineage>
</organism>